<accession>A0A0K1E7U4</accession>
<gene>
    <name evidence="1" type="ORF">CMC5_010770</name>
</gene>
<dbReference type="Pfam" id="PF05742">
    <property type="entry name" value="TANGO2"/>
    <property type="match status" value="1"/>
</dbReference>
<reference evidence="1 2" key="1">
    <citation type="submission" date="2015-07" db="EMBL/GenBank/DDBJ databases">
        <title>Genome analysis of myxobacterium Chondromyces crocatus Cm c5 reveals a high potential for natural compound synthesis and the genetic basis for the loss of fruiting body formation.</title>
        <authorList>
            <person name="Zaburannyi N."/>
            <person name="Bunk B."/>
            <person name="Maier J."/>
            <person name="Overmann J."/>
            <person name="Mueller R."/>
        </authorList>
    </citation>
    <scope>NUCLEOTIDE SEQUENCE [LARGE SCALE GENOMIC DNA]</scope>
    <source>
        <strain evidence="1 2">Cm c5</strain>
    </source>
</reference>
<dbReference type="AlphaFoldDB" id="A0A0K1E7U4"/>
<dbReference type="STRING" id="52.CMC5_010770"/>
<dbReference type="Gene3D" id="3.60.60.10">
    <property type="entry name" value="Penicillin V Acylase, Chain A"/>
    <property type="match status" value="1"/>
</dbReference>
<evidence type="ECO:0000313" key="2">
    <source>
        <dbReference type="Proteomes" id="UP000067626"/>
    </source>
</evidence>
<proteinExistence type="predicted"/>
<dbReference type="PATRIC" id="fig|52.7.peg.1155"/>
<dbReference type="PANTHER" id="PTHR17985:SF8">
    <property type="entry name" value="TRANSPORT AND GOLGI ORGANIZATION PROTEIN 2 HOMOLOG"/>
    <property type="match status" value="1"/>
</dbReference>
<dbReference type="InterPro" id="IPR008551">
    <property type="entry name" value="TANGO2"/>
</dbReference>
<dbReference type="RefSeq" id="WP_050429394.1">
    <property type="nucleotide sequence ID" value="NZ_CP012159.1"/>
</dbReference>
<dbReference type="KEGG" id="ccro:CMC5_010770"/>
<dbReference type="Proteomes" id="UP000067626">
    <property type="component" value="Chromosome"/>
</dbReference>
<name>A0A0K1E7U4_CHOCO</name>
<evidence type="ECO:0008006" key="3">
    <source>
        <dbReference type="Google" id="ProtNLM"/>
    </source>
</evidence>
<evidence type="ECO:0000313" key="1">
    <source>
        <dbReference type="EMBL" id="AKT36956.1"/>
    </source>
</evidence>
<organism evidence="1 2">
    <name type="scientific">Chondromyces crocatus</name>
    <dbReference type="NCBI Taxonomy" id="52"/>
    <lineage>
        <taxon>Bacteria</taxon>
        <taxon>Pseudomonadati</taxon>
        <taxon>Myxococcota</taxon>
        <taxon>Polyangia</taxon>
        <taxon>Polyangiales</taxon>
        <taxon>Polyangiaceae</taxon>
        <taxon>Chondromyces</taxon>
    </lineage>
</organism>
<dbReference type="EMBL" id="CP012159">
    <property type="protein sequence ID" value="AKT36956.1"/>
    <property type="molecule type" value="Genomic_DNA"/>
</dbReference>
<dbReference type="OrthoDB" id="4380123at2"/>
<keyword evidence="2" id="KW-1185">Reference proteome</keyword>
<protein>
    <recommendedName>
        <fullName evidence="3">NRDE family protein</fullName>
    </recommendedName>
</protein>
<dbReference type="PANTHER" id="PTHR17985">
    <property type="entry name" value="SER/THR-RICH PROTEIN T10 IN DGCR REGION"/>
    <property type="match status" value="1"/>
</dbReference>
<sequence>MCTLIAAVGQWPELPLVVAANRDEFLARPARPPFLWPGSPRVVSPRDELAGGTWLGLSEYGVFVAVTNRAGSPPDPARRSRGALVVEALTASSARSLHQRLQPLEATTHNPFHLFYADRADAFITWSDGHAVHHEVLAKGLHVITERSFDAGDLGREATIRAYWAEHVAGRAFDVDALRGLLTIHGVDPRAGTCVHLDEFGYGSRSACILKLGAAGVASSLLWAEGRPCQKPFLSQEELLLALGEGTRREATASER</sequence>